<dbReference type="AlphaFoldDB" id="A0AAU7ZSH5"/>
<sequence length="1172" mass="131185">MKIFELFLKPVDRPIEGVIKADDIRHEETELDEYVVTRDVSKGLGNFTDRYLRETTANGVWISGFFGSGKSHLLKMLSLVLDERPLPSGRRPADIILPKISDEIVQAALRTSASIPARSILFNIDQKFDGVGGDHTAPILEVFMKVLNELQGYYGKQGYIAKFERDLDSRGDFVPFKATYEAVNGTPWEIDREALATIKRAAFGKAYAAHFQVPESEASDVMRQVRQEYRVSIESFAHSVKEYISKQVSNFRLNFFVDEVGQFIGQDSKLMLNLQTLAETLATICDGKAWVFVTSQADLEGVLGTFRGSEAHDLSKITARFKTQLTLASGDVREVIQERLLAKKESEPEVLTSIFDQEKENLKTLFRFGDNSLSFNGWRGSDEFCKFYPFHPYQFDLFQRAIQELSKHNAFTGKYLSVGERSMLAVFQEVAKAIRNEDVGRLATFDLMYDGISASIRGDMQTTLSMAENQLSEGLEIRILKSLFLLKWVRDFKATPRNVAILLIEAADVDIRAHEMKVKEALEHLESQSYLQRNGDAYEFLTDTEKDIEVEIKNTEIDDSQVIDTLADVMFGDVLRDARIRYQGNGQDYSFARKIDDQLIGKRDADVKVNLITMDHDQYAQTSILAMQNMGKPELLAILPPDNRLAEQTRLWLQTKKYVDQNSSGVDETRKAIVTQRGQQNSTRRTNMESVAEEFLAKAQLYINGAKIEGLGDGDARNRFAKAFQQLISFSYPSLRILKGTYDDALLSQALLGQDDLLTGGVLPPSEPEQEILSYVTMNQNNGERTSLDEIIKNFERRPYGWGQLAVLCLLARLFRMGKVELRGPDVLDARGVLASMRSNRQWSQVRVRLQEQFDASMVNALKSFHADFFDRQNPGVDARSVGQATVEGFGIESIELTALLDQVSRYPFLEALRPVANEVGKLAKKDYSYLLSRLADFQNDLLDSKLVTVAPIKAFMRGPQRAIYDEAIAFLREEEANFVELPPDEVAPLRSLAGSSRPYVGGLVPAGKLAVTKLRALLAELLKAEREKATDTLCAQEERLATVPDFSTLSSGGRELVMMATVAARKEILSARFASGIRDRVQRYVNQEYPAQVALAARLVAPKPSPAPAPSGSPTVIPAAPVHQVEYIPSKNLQPKCALAIISSVPELDQWLAALRAVAEAELNKGNIITL</sequence>
<accession>A0AAU7ZSH5</accession>
<dbReference type="Pfam" id="PF25791">
    <property type="entry name" value="WHD_BREX_BrxC"/>
    <property type="match status" value="1"/>
</dbReference>
<dbReference type="NCBIfam" id="NF033441">
    <property type="entry name" value="BREX_BrxC"/>
    <property type="match status" value="1"/>
</dbReference>
<proteinExistence type="predicted"/>
<protein>
    <submittedName>
        <fullName evidence="4">BREX system P-loop protein BrxC</fullName>
    </submittedName>
</protein>
<feature type="domain" description="Probable ATP-binding protein BrxC alpha-helical" evidence="2">
    <location>
        <begin position="859"/>
        <end position="978"/>
    </location>
</feature>
<evidence type="ECO:0000313" key="4">
    <source>
        <dbReference type="EMBL" id="XCB33877.1"/>
    </source>
</evidence>
<reference evidence="4" key="1">
    <citation type="submission" date="2023-08" db="EMBL/GenBank/DDBJ databases">
        <authorList>
            <person name="Messyasz A."/>
            <person name="Mannisto M.K."/>
            <person name="Kerkhof L.J."/>
            <person name="Haggblom M."/>
        </authorList>
    </citation>
    <scope>NUCLEOTIDE SEQUENCE</scope>
    <source>
        <strain evidence="4">X5P6</strain>
    </source>
</reference>
<organism evidence="4">
    <name type="scientific">Tunturiibacter psychrotolerans</name>
    <dbReference type="NCBI Taxonomy" id="3069686"/>
    <lineage>
        <taxon>Bacteria</taxon>
        <taxon>Pseudomonadati</taxon>
        <taxon>Acidobacteriota</taxon>
        <taxon>Terriglobia</taxon>
        <taxon>Terriglobales</taxon>
        <taxon>Acidobacteriaceae</taxon>
        <taxon>Tunturiibacter</taxon>
    </lineage>
</organism>
<name>A0AAU7ZSH5_9BACT</name>
<dbReference type="InterPro" id="IPR047679">
    <property type="entry name" value="BREX_BrxC"/>
</dbReference>
<dbReference type="KEGG" id="tpsc:RBB77_03020"/>
<dbReference type="EMBL" id="CP132942">
    <property type="protein sequence ID" value="XCB33877.1"/>
    <property type="molecule type" value="Genomic_DNA"/>
</dbReference>
<gene>
    <name evidence="4" type="primary">brxC</name>
    <name evidence="4" type="ORF">RBB77_03020</name>
</gene>
<dbReference type="InterPro" id="IPR058038">
    <property type="entry name" value="BREX_BrxC_wHTH"/>
</dbReference>
<dbReference type="InterPro" id="IPR058037">
    <property type="entry name" value="BREX_BrxC_helical"/>
</dbReference>
<reference evidence="4" key="2">
    <citation type="journal article" date="2024" name="Environ. Microbiol.">
        <title>Genome analysis and description of Tunturibacter gen. nov. expands the diversity of Terriglobia in tundra soils.</title>
        <authorList>
            <person name="Messyasz A."/>
            <person name="Mannisto M.K."/>
            <person name="Kerkhof L.J."/>
            <person name="Haggblom M.M."/>
        </authorList>
    </citation>
    <scope>NUCLEOTIDE SEQUENCE</scope>
    <source>
        <strain evidence="4">X5P6</strain>
    </source>
</reference>
<dbReference type="RefSeq" id="WP_353064720.1">
    <property type="nucleotide sequence ID" value="NZ_CP132942.1"/>
</dbReference>
<dbReference type="InterPro" id="IPR058036">
    <property type="entry name" value="BREX_BrxC_4th"/>
</dbReference>
<evidence type="ECO:0000259" key="3">
    <source>
        <dbReference type="Pfam" id="PF25796"/>
    </source>
</evidence>
<dbReference type="Pfam" id="PF25796">
    <property type="entry name" value="BREX_BrxC_4th"/>
    <property type="match status" value="1"/>
</dbReference>
<feature type="domain" description="Probable ATP-binding protein BrxC winged helix-turn-helix" evidence="1">
    <location>
        <begin position="770"/>
        <end position="823"/>
    </location>
</feature>
<evidence type="ECO:0000259" key="2">
    <source>
        <dbReference type="Pfam" id="PF25792"/>
    </source>
</evidence>
<evidence type="ECO:0000259" key="1">
    <source>
        <dbReference type="Pfam" id="PF25791"/>
    </source>
</evidence>
<feature type="domain" description="Probable ATP-binding protein BrxC 4th six-stranded beta-sheet" evidence="3">
    <location>
        <begin position="555"/>
        <end position="727"/>
    </location>
</feature>
<dbReference type="Pfam" id="PF25792">
    <property type="entry name" value="BREX_BrxC_helical"/>
    <property type="match status" value="1"/>
</dbReference>